<comment type="caution">
    <text evidence="2">The sequence shown here is derived from an EMBL/GenBank/DDBJ whole genome shotgun (WGS) entry which is preliminary data.</text>
</comment>
<evidence type="ECO:0008006" key="4">
    <source>
        <dbReference type="Google" id="ProtNLM"/>
    </source>
</evidence>
<evidence type="ECO:0000313" key="3">
    <source>
        <dbReference type="Proteomes" id="UP000664122"/>
    </source>
</evidence>
<dbReference type="AlphaFoldDB" id="A0A939JXZ5"/>
<name>A0A939JXZ5_9HYPH</name>
<proteinExistence type="predicted"/>
<protein>
    <recommendedName>
        <fullName evidence="4">Type VI secretion system tip protein VgrG</fullName>
    </recommendedName>
</protein>
<accession>A0A939JXZ5</accession>
<feature type="compositionally biased region" description="Gly residues" evidence="1">
    <location>
        <begin position="10"/>
        <end position="24"/>
    </location>
</feature>
<gene>
    <name evidence="2" type="ORF">J1C48_18780</name>
</gene>
<dbReference type="Gene3D" id="3.55.50.10">
    <property type="entry name" value="Baseplate protein-like domains"/>
    <property type="match status" value="1"/>
</dbReference>
<feature type="non-terminal residue" evidence="2">
    <location>
        <position position="261"/>
    </location>
</feature>
<dbReference type="Pfam" id="PF05954">
    <property type="entry name" value="Phage_GPD"/>
    <property type="match status" value="1"/>
</dbReference>
<organism evidence="2 3">
    <name type="scientific">Jiella flava</name>
    <dbReference type="NCBI Taxonomy" id="2816857"/>
    <lineage>
        <taxon>Bacteria</taxon>
        <taxon>Pseudomonadati</taxon>
        <taxon>Pseudomonadota</taxon>
        <taxon>Alphaproteobacteria</taxon>
        <taxon>Hyphomicrobiales</taxon>
        <taxon>Aurantimonadaceae</taxon>
        <taxon>Jiella</taxon>
    </lineage>
</organism>
<evidence type="ECO:0000256" key="1">
    <source>
        <dbReference type="SAM" id="MobiDB-lite"/>
    </source>
</evidence>
<dbReference type="EMBL" id="JAFMPP010000048">
    <property type="protein sequence ID" value="MBO0664612.1"/>
    <property type="molecule type" value="Genomic_DNA"/>
</dbReference>
<evidence type="ECO:0000313" key="2">
    <source>
        <dbReference type="EMBL" id="MBO0664612.1"/>
    </source>
</evidence>
<feature type="region of interest" description="Disordered" evidence="1">
    <location>
        <begin position="1"/>
        <end position="24"/>
    </location>
</feature>
<keyword evidence="3" id="KW-1185">Reference proteome</keyword>
<dbReference type="SUPFAM" id="SSF69279">
    <property type="entry name" value="Phage tail proteins"/>
    <property type="match status" value="2"/>
</dbReference>
<feature type="non-terminal residue" evidence="2">
    <location>
        <position position="1"/>
    </location>
</feature>
<reference evidence="2" key="1">
    <citation type="submission" date="2021-03" db="EMBL/GenBank/DDBJ databases">
        <title>Whole genome sequence of Jiella sp. CQZ9-1.</title>
        <authorList>
            <person name="Tuo L."/>
        </authorList>
    </citation>
    <scope>NUCLEOTIDE SEQUENCE</scope>
    <source>
        <strain evidence="2">CQZ9-1</strain>
    </source>
</reference>
<sequence>VQGEDDDAGGVSGSSAGSGAGAGASAGLNGGAGSSGGSGAAPGVMGGVESKIRRPFNGLVTALEEGPPVTRGLRAYRMVLRPEMWLLSRRSDCRIFLDKTSLQVCEMLFAEHQLTAPDLSGVILDPPVRPYSVQWNETDLAYLLRRFEQDGLFYWFRHDNGRHQLVVADHQSGWLGPSPAAAAAAVSAGAGGSGAAKMRIAQGSSDRNHIDDWRRLYSYVPGKRAGRDWNFETPQMVPGAETPGMVALPENAYRELYEYPA</sequence>
<dbReference type="Proteomes" id="UP000664122">
    <property type="component" value="Unassembled WGS sequence"/>
</dbReference>